<dbReference type="EMBL" id="CSAD01000009">
    <property type="protein sequence ID" value="COU68748.1"/>
    <property type="molecule type" value="Genomic_DNA"/>
</dbReference>
<evidence type="ECO:0000313" key="16">
    <source>
        <dbReference type="Proteomes" id="UP000045842"/>
    </source>
</evidence>
<evidence type="ECO:0000313" key="14">
    <source>
        <dbReference type="Proteomes" id="UP000038802"/>
    </source>
</evidence>
<evidence type="ECO:0000313" key="13">
    <source>
        <dbReference type="EMBL" id="VCU49528.1"/>
    </source>
</evidence>
<dbReference type="AlphaFoldDB" id="A0A045HM76"/>
<evidence type="ECO:0000313" key="12">
    <source>
        <dbReference type="EMBL" id="REQ55429.1"/>
    </source>
</evidence>
<dbReference type="Proteomes" id="UP000045842">
    <property type="component" value="Unassembled WGS sequence"/>
</dbReference>
<dbReference type="EMBL" id="CQQC01001435">
    <property type="protein sequence ID" value="CNV94584.1"/>
    <property type="molecule type" value="Genomic_DNA"/>
</dbReference>
<keyword evidence="1" id="KW-0732">Signal</keyword>
<evidence type="ECO:0000313" key="10">
    <source>
        <dbReference type="EMBL" id="MBP0683150.1"/>
    </source>
</evidence>
<reference evidence="10 24" key="9">
    <citation type="submission" date="2021-03" db="EMBL/GenBank/DDBJ databases">
        <title>Whole Genome Sequencing of Mycobacterium tuberculosis clinical isolates from Arunachal Pradesh, India.</title>
        <authorList>
            <person name="Singh S."/>
            <person name="Mudliar S.R."/>
            <person name="Kulsum U."/>
            <person name="Rufai S.B."/>
            <person name="Singh P.K."/>
            <person name="Umpo M."/>
            <person name="Nyori M."/>
        </authorList>
    </citation>
    <scope>NUCLEOTIDE SEQUENCE [LARGE SCALE GENOMIC DNA]</scope>
    <source>
        <strain evidence="10 24">OMICS/BPL/0142/20/SP</strain>
    </source>
</reference>
<dbReference type="Proteomes" id="UP000256381">
    <property type="component" value="Unassembled WGS sequence"/>
</dbReference>
<feature type="domain" description="Peptidase C39-like" evidence="2">
    <location>
        <begin position="47"/>
        <end position="202"/>
    </location>
</feature>
<dbReference type="PATRIC" id="fig|1773.206.peg.4283"/>
<evidence type="ECO:0000313" key="21">
    <source>
        <dbReference type="Proteomes" id="UP000189452"/>
    </source>
</evidence>
<evidence type="ECO:0000256" key="1">
    <source>
        <dbReference type="SAM" id="SignalP"/>
    </source>
</evidence>
<dbReference type="Proteomes" id="UP000048600">
    <property type="component" value="Unassembled WGS sequence"/>
</dbReference>
<gene>
    <name evidence="11" type="ORF">A4S10_01348</name>
    <name evidence="13" type="ORF">DKC2_1351</name>
    <name evidence="12" type="ORF">DSJ38_04535</name>
    <name evidence="6" type="ORF">ERS007661_03319</name>
    <name evidence="7" type="ORF">ERS007679_00163</name>
    <name evidence="3" type="ORF">ERS007681_03994</name>
    <name evidence="9" type="ORF">ERS007703_04940</name>
    <name evidence="8" type="ORF">ERS007741_02735</name>
    <name evidence="4" type="ORF">ERS027646_02689</name>
    <name evidence="5" type="ORF">ERS094118_01877</name>
    <name evidence="10" type="ORF">J8J21_08445</name>
</gene>
<dbReference type="EMBL" id="LWDQ01000001">
    <property type="protein sequence ID" value="OMH59185.1"/>
    <property type="molecule type" value="Genomic_DNA"/>
</dbReference>
<dbReference type="Proteomes" id="UP000039217">
    <property type="component" value="Unassembled WGS sequence"/>
</dbReference>
<dbReference type="Gene3D" id="3.90.70.10">
    <property type="entry name" value="Cysteine proteinases"/>
    <property type="match status" value="1"/>
</dbReference>
<reference evidence="13 23" key="8">
    <citation type="submission" date="2018-08" db="EMBL/GenBank/DDBJ databases">
        <authorList>
            <person name="Fokvardsen B D."/>
            <person name="Norman A."/>
        </authorList>
    </citation>
    <scope>NUCLEOTIDE SEQUENCE [LARGE SCALE GENOMIC DNA]</scope>
    <source>
        <strain evidence="13 23">DKC2</strain>
    </source>
</reference>
<dbReference type="EMBL" id="CNGE01000531">
    <property type="protein sequence ID" value="CKS92732.1"/>
    <property type="molecule type" value="Genomic_DNA"/>
</dbReference>
<dbReference type="Proteomes" id="UP000048289">
    <property type="component" value="Unassembled WGS sequence"/>
</dbReference>
<evidence type="ECO:0000313" key="6">
    <source>
        <dbReference type="EMBL" id="CNV94584.1"/>
    </source>
</evidence>
<name>A0A045HM76_MYCTX</name>
<protein>
    <submittedName>
        <fullName evidence="10">C39 family peptidase</fullName>
    </submittedName>
</protein>
<evidence type="ECO:0000313" key="7">
    <source>
        <dbReference type="EMBL" id="COU68748.1"/>
    </source>
</evidence>
<reference evidence="9" key="1">
    <citation type="submission" date="2015-03" db="EMBL/GenBank/DDBJ databases">
        <authorList>
            <person name="Murphy D."/>
        </authorList>
    </citation>
    <scope>NUCLEOTIDE SEQUENCE [LARGE SCALE GENOMIC DNA]</scope>
    <source>
        <strain evidence="9">K00500041</strain>
    </source>
</reference>
<evidence type="ECO:0000313" key="20">
    <source>
        <dbReference type="Proteomes" id="UP000050139"/>
    </source>
</evidence>
<dbReference type="EMBL" id="LR027516">
    <property type="protein sequence ID" value="VCU49528.1"/>
    <property type="molecule type" value="Genomic_DNA"/>
</dbReference>
<reference evidence="11 21" key="4">
    <citation type="submission" date="2016-04" db="EMBL/GenBank/DDBJ databases">
        <authorList>
            <person name="Bigi M."/>
            <person name="Bigi F."/>
            <person name="Soria M.A."/>
        </authorList>
    </citation>
    <scope>NUCLEOTIDE SEQUENCE [LARGE SCALE GENOMIC DNA]</scope>
    <source>
        <strain evidence="11 21">6548</strain>
    </source>
</reference>
<organism evidence="11 21">
    <name type="scientific">Mycobacterium tuberculosis</name>
    <dbReference type="NCBI Taxonomy" id="1773"/>
    <lineage>
        <taxon>Bacteria</taxon>
        <taxon>Bacillati</taxon>
        <taxon>Actinomycetota</taxon>
        <taxon>Actinomycetes</taxon>
        <taxon>Mycobacteriales</taxon>
        <taxon>Mycobacteriaceae</taxon>
        <taxon>Mycobacterium</taxon>
        <taxon>Mycobacterium tuberculosis complex</taxon>
    </lineage>
</organism>
<reference evidence="12 22" key="5">
    <citation type="journal article" date="2017" name="N. Engl. J. Med.">
        <title>Transmission of Extensively Drug-Resistant Tuberculosis in South Africa.</title>
        <authorList>
            <person name="Shah N.S."/>
            <person name="Auld S.C."/>
            <person name="Brust J.C."/>
            <person name="Mathema B."/>
            <person name="Ismail N."/>
            <person name="Moodley P."/>
            <person name="Mlisana K."/>
            <person name="Allana S."/>
            <person name="Campbell A."/>
            <person name="Mthiyane T."/>
            <person name="Morris N."/>
            <person name="Mpangase P."/>
            <person name="van der Meulen H."/>
            <person name="Omar S.V."/>
            <person name="Brown T.S."/>
            <person name="Narechania A."/>
            <person name="Shaskina E."/>
            <person name="Kapwata T."/>
            <person name="Kreiswirth B."/>
            <person name="Gandhi N.R."/>
        </authorList>
    </citation>
    <scope>NUCLEOTIDE SEQUENCE [LARGE SCALE GENOMIC DNA]</scope>
    <source>
        <strain evidence="12 22">32301_S10</strain>
    </source>
</reference>
<dbReference type="OMA" id="DCAIMSS"/>
<dbReference type="RefSeq" id="WP_003898800.1">
    <property type="nucleotide sequence ID" value="NZ_AP017901.1"/>
</dbReference>
<dbReference type="InterPro" id="IPR025660">
    <property type="entry name" value="Pept_his_AS"/>
</dbReference>
<evidence type="ECO:0000313" key="18">
    <source>
        <dbReference type="Proteomes" id="UP000048600"/>
    </source>
</evidence>
<dbReference type="PROSITE" id="PS00639">
    <property type="entry name" value="THIOL_PROTEASE_HIS"/>
    <property type="match status" value="1"/>
</dbReference>
<dbReference type="Proteomes" id="UP000671119">
    <property type="component" value="Unassembled WGS sequence"/>
</dbReference>
<sequence length="232" mass="23974">MTTSKIATAFKTATFALAAGAVALGLASPADAAAGTMYGDPAAAAKYWRQQTYDDCVLMSAADVIGQVTGREPSERAIIKVAQSTPSVVHPGSIYTKPADAEHPNSGMGTSVADIPTLLAHYGVDAVITDEDHATATGVATGMAALEQYLGSGHAVIVSINAEMIWGQPVEETDSAGNPRSDHAVVVTGVDTENGIVHLNDSGTPTGRDEQIPMETFVEAWATSHDFMAVTT</sequence>
<dbReference type="Proteomes" id="UP000050139">
    <property type="component" value="Unassembled WGS sequence"/>
</dbReference>
<dbReference type="Proteomes" id="UP000300237">
    <property type="component" value="Chromosome"/>
</dbReference>
<proteinExistence type="predicted"/>
<evidence type="ECO:0000313" key="8">
    <source>
        <dbReference type="EMBL" id="COW57602.1"/>
    </source>
</evidence>
<dbReference type="Proteomes" id="UP000048948">
    <property type="component" value="Unassembled WGS sequence"/>
</dbReference>
<evidence type="ECO:0000313" key="11">
    <source>
        <dbReference type="EMBL" id="OMH59185.1"/>
    </source>
</evidence>
<accession>A0A045HM76</accession>
<evidence type="ECO:0000313" key="22">
    <source>
        <dbReference type="Proteomes" id="UP000256381"/>
    </source>
</evidence>
<dbReference type="Pfam" id="PF13529">
    <property type="entry name" value="Peptidase_C39_2"/>
    <property type="match status" value="1"/>
</dbReference>
<evidence type="ECO:0000313" key="3">
    <source>
        <dbReference type="EMBL" id="CFE46183.1"/>
    </source>
</evidence>
<evidence type="ECO:0000313" key="15">
    <source>
        <dbReference type="Proteomes" id="UP000039217"/>
    </source>
</evidence>
<dbReference type="Proteomes" id="UP000038802">
    <property type="component" value="Unassembled WGS sequence"/>
</dbReference>
<dbReference type="Proteomes" id="UP000189452">
    <property type="component" value="Chromosome"/>
</dbReference>
<dbReference type="STRING" id="115862.BBG46_06800"/>
<dbReference type="EMBL" id="COPH01000012">
    <property type="protein sequence ID" value="CLW08951.1"/>
    <property type="molecule type" value="Genomic_DNA"/>
</dbReference>
<feature type="signal peptide" evidence="1">
    <location>
        <begin position="1"/>
        <end position="32"/>
    </location>
</feature>
<evidence type="ECO:0000313" key="23">
    <source>
        <dbReference type="Proteomes" id="UP000300237"/>
    </source>
</evidence>
<dbReference type="EMBL" id="JAGIZI010000010">
    <property type="protein sequence ID" value="MBP0683150.1"/>
    <property type="molecule type" value="Genomic_DNA"/>
</dbReference>
<dbReference type="EMBL" id="QTBD01000061">
    <property type="protein sequence ID" value="REQ55429.1"/>
    <property type="molecule type" value="Genomic_DNA"/>
</dbReference>
<evidence type="ECO:0000313" key="5">
    <source>
        <dbReference type="EMBL" id="CLW08951.1"/>
    </source>
</evidence>
<evidence type="ECO:0000313" key="4">
    <source>
        <dbReference type="EMBL" id="CKS92732.1"/>
    </source>
</evidence>
<reference evidence="11 21" key="6">
    <citation type="submission" date="2017-02" db="EMBL/GenBank/DDBJ databases">
        <title>Protein polymorphisms may explain contrasting epidemiological fitness of two variants of a multidrug-resistant Mycobacterium tuberculosis strain.</title>
        <authorList>
            <person name="Bigi M.M."/>
            <person name="Lopez B."/>
            <person name="Blanco F.C."/>
            <person name="Sasiain M.C."/>
            <person name="De La Barrera S."/>
            <person name="Ritacco V."/>
            <person name="Bigi F."/>
            <person name="Soria M.A."/>
        </authorList>
    </citation>
    <scope>NUCLEOTIDE SEQUENCE [LARGE SCALE GENOMIC DNA]</scope>
    <source>
        <strain evidence="11 21">6548</strain>
    </source>
</reference>
<evidence type="ECO:0000313" key="24">
    <source>
        <dbReference type="Proteomes" id="UP000671119"/>
    </source>
</evidence>
<reference evidence="12" key="7">
    <citation type="submission" date="2018-07" db="EMBL/GenBank/DDBJ databases">
        <authorList>
            <person name="Shah S."/>
            <person name="Brown T."/>
            <person name="Auld S."/>
            <person name="Bratton K."/>
            <person name="Narechania A."/>
            <person name="Mathema B."/>
            <person name="Gandhi N."/>
        </authorList>
    </citation>
    <scope>NUCLEOTIDE SEQUENCE</scope>
    <source>
        <strain evidence="12">32301_S10</strain>
    </source>
</reference>
<evidence type="ECO:0000259" key="2">
    <source>
        <dbReference type="Pfam" id="PF13529"/>
    </source>
</evidence>
<reference evidence="14 15" key="2">
    <citation type="submission" date="2015-03" db="EMBL/GenBank/DDBJ databases">
        <authorList>
            <consortium name="Pathogen Informatics"/>
        </authorList>
    </citation>
    <scope>NUCLEOTIDE SEQUENCE [LARGE SCALE GENOMIC DNA]</scope>
    <source>
        <strain evidence="4 19">Bir 172</strain>
        <strain evidence="6 15">D00501624</strain>
        <strain evidence="7 16">G09801536</strain>
        <strain evidence="3 17">G09901357</strain>
        <strain evidence="14">K00500041</strain>
        <strain evidence="8 18">P00601463</strain>
    </source>
</reference>
<dbReference type="EMBL" id="CFOE01000825">
    <property type="protein sequence ID" value="CFE46183.1"/>
    <property type="molecule type" value="Genomic_DNA"/>
</dbReference>
<reference evidence="5 20" key="3">
    <citation type="submission" date="2015-03" db="EMBL/GenBank/DDBJ databases">
        <authorList>
            <consortium name="Pathogen Informatics"/>
            <person name="Murphy D."/>
        </authorList>
    </citation>
    <scope>NUCLEOTIDE SEQUENCE [LARGE SCALE GENOMIC DNA]</scope>
    <source>
        <strain evidence="5 20">0268S</strain>
    </source>
</reference>
<evidence type="ECO:0000313" key="9">
    <source>
        <dbReference type="EMBL" id="COX22761.1"/>
    </source>
</evidence>
<evidence type="ECO:0000313" key="19">
    <source>
        <dbReference type="Proteomes" id="UP000048948"/>
    </source>
</evidence>
<dbReference type="SMR" id="A0A045HM76"/>
<dbReference type="EMBL" id="CSAE01001030">
    <property type="protein sequence ID" value="COX22761.1"/>
    <property type="molecule type" value="Genomic_DNA"/>
</dbReference>
<feature type="chain" id="PRO_5015026301" evidence="1">
    <location>
        <begin position="33"/>
        <end position="232"/>
    </location>
</feature>
<dbReference type="InterPro" id="IPR039564">
    <property type="entry name" value="Peptidase_C39-like"/>
</dbReference>
<dbReference type="EMBL" id="CHKL01000343">
    <property type="protein sequence ID" value="COW57602.1"/>
    <property type="molecule type" value="Genomic_DNA"/>
</dbReference>
<evidence type="ECO:0000313" key="17">
    <source>
        <dbReference type="Proteomes" id="UP000048289"/>
    </source>
</evidence>